<dbReference type="AlphaFoldDB" id="A0A0K2VBX7"/>
<accession>A0A0K2VBX7</accession>
<organism evidence="1">
    <name type="scientific">Lepeophtheirus salmonis</name>
    <name type="common">Salmon louse</name>
    <name type="synonym">Caligus salmonis</name>
    <dbReference type="NCBI Taxonomy" id="72036"/>
    <lineage>
        <taxon>Eukaryota</taxon>
        <taxon>Metazoa</taxon>
        <taxon>Ecdysozoa</taxon>
        <taxon>Arthropoda</taxon>
        <taxon>Crustacea</taxon>
        <taxon>Multicrustacea</taxon>
        <taxon>Hexanauplia</taxon>
        <taxon>Copepoda</taxon>
        <taxon>Siphonostomatoida</taxon>
        <taxon>Caligidae</taxon>
        <taxon>Lepeophtheirus</taxon>
    </lineage>
</organism>
<name>A0A0K2VBX7_LEPSM</name>
<dbReference type="EMBL" id="HACA01030638">
    <property type="protein sequence ID" value="CDW47999.1"/>
    <property type="molecule type" value="Transcribed_RNA"/>
</dbReference>
<protein>
    <submittedName>
        <fullName evidence="1">Uncharacterized protein</fullName>
    </submittedName>
</protein>
<sequence length="116" mass="13008">MMRCSASILSVIFPKLRTFLNSLKLVTRRRIFSYLSSTFKSQSFCCKSPKLCQSKSSLSISSTIISFSPGSFQSYTRTKECFLASFKYSLLSPRDISFKKLKLSQTGSLTATCPDP</sequence>
<evidence type="ECO:0000313" key="1">
    <source>
        <dbReference type="EMBL" id="CDW47999.1"/>
    </source>
</evidence>
<reference evidence="1" key="1">
    <citation type="submission" date="2014-05" db="EMBL/GenBank/DDBJ databases">
        <authorList>
            <person name="Chronopoulou M."/>
        </authorList>
    </citation>
    <scope>NUCLEOTIDE SEQUENCE</scope>
    <source>
        <tissue evidence="1">Whole organism</tissue>
    </source>
</reference>
<proteinExistence type="predicted"/>